<dbReference type="EMBL" id="SJPM01000006">
    <property type="protein sequence ID" value="TWT95516.1"/>
    <property type="molecule type" value="Genomic_DNA"/>
</dbReference>
<sequence>MNFVPTCLRNLFIPLFFAINGCIGTSYRVELVPDKETMARRLLIDSTTKHPDTGEPKITDEERNRIEEIYQGKLKLNDDKEFEIKGTFVSDMPSDVGGSGSHLYLESPMGSVSYYSERFRGDLNLAGTIRERKRDLDEVVDLLIQWADTALGNSEEGQQLRAWIDGKLRRDLENLMLLAWSHRVAVDMGKEADSASFLANAVQYLVEHDYLKLRDVPKLSRQLRNGKTEELVSWITETVMRQAGIVTDVGDDDPQRSILRDPNELLLSLRTFLRNTDLYQELRKSREDNSTDPLWVLTKPVWPEFFFTVVKSLPANLKVNLQTSAKPFETNGQYEPASGQTRWQTSLYGRCIPMIVFAAWAEPDEAYQVDKLGKVLLKDAKLAEYVVWYHGLEIAERQKWDSLFATEESPEARKKSIADFKFEGEQGLAQVAKDLIRQ</sequence>
<accession>A0A5C6A7U3</accession>
<keyword evidence="2" id="KW-1185">Reference proteome</keyword>
<reference evidence="1 2" key="1">
    <citation type="submission" date="2019-02" db="EMBL/GenBank/DDBJ databases">
        <title>Deep-cultivation of Planctomycetes and their phenomic and genomic characterization uncovers novel biology.</title>
        <authorList>
            <person name="Wiegand S."/>
            <person name="Jogler M."/>
            <person name="Boedeker C."/>
            <person name="Pinto D."/>
            <person name="Vollmers J."/>
            <person name="Rivas-Marin E."/>
            <person name="Kohn T."/>
            <person name="Peeters S.H."/>
            <person name="Heuer A."/>
            <person name="Rast P."/>
            <person name="Oberbeckmann S."/>
            <person name="Bunk B."/>
            <person name="Jeske O."/>
            <person name="Meyerdierks A."/>
            <person name="Storesund J.E."/>
            <person name="Kallscheuer N."/>
            <person name="Luecker S."/>
            <person name="Lage O.M."/>
            <person name="Pohl T."/>
            <person name="Merkel B.J."/>
            <person name="Hornburger P."/>
            <person name="Mueller R.-W."/>
            <person name="Bruemmer F."/>
            <person name="Labrenz M."/>
            <person name="Spormann A.M."/>
            <person name="Op Den Camp H."/>
            <person name="Overmann J."/>
            <person name="Amann R."/>
            <person name="Jetten M.S.M."/>
            <person name="Mascher T."/>
            <person name="Medema M.H."/>
            <person name="Devos D.P."/>
            <person name="Kaster A.-K."/>
            <person name="Ovreas L."/>
            <person name="Rohde M."/>
            <person name="Galperin M.Y."/>
            <person name="Jogler C."/>
        </authorList>
    </citation>
    <scope>NUCLEOTIDE SEQUENCE [LARGE SCALE GENOMIC DNA]</scope>
    <source>
        <strain evidence="1 2">Pla100</strain>
    </source>
</reference>
<comment type="caution">
    <text evidence="1">The sequence shown here is derived from an EMBL/GenBank/DDBJ whole genome shotgun (WGS) entry which is preliminary data.</text>
</comment>
<proteinExistence type="predicted"/>
<gene>
    <name evidence="1" type="ORF">Pla100_31570</name>
</gene>
<evidence type="ECO:0000313" key="1">
    <source>
        <dbReference type="EMBL" id="TWT95516.1"/>
    </source>
</evidence>
<evidence type="ECO:0000313" key="2">
    <source>
        <dbReference type="Proteomes" id="UP000316213"/>
    </source>
</evidence>
<dbReference type="Proteomes" id="UP000316213">
    <property type="component" value="Unassembled WGS sequence"/>
</dbReference>
<name>A0A5C6A7U3_9BACT</name>
<organism evidence="1 2">
    <name type="scientific">Neorhodopirellula pilleata</name>
    <dbReference type="NCBI Taxonomy" id="2714738"/>
    <lineage>
        <taxon>Bacteria</taxon>
        <taxon>Pseudomonadati</taxon>
        <taxon>Planctomycetota</taxon>
        <taxon>Planctomycetia</taxon>
        <taxon>Pirellulales</taxon>
        <taxon>Pirellulaceae</taxon>
        <taxon>Neorhodopirellula</taxon>
    </lineage>
</organism>
<dbReference type="AlphaFoldDB" id="A0A5C6A7U3"/>
<protein>
    <submittedName>
        <fullName evidence="1">Uncharacterized protein</fullName>
    </submittedName>
</protein>